<accession>A0A0W1AZN1</accession>
<dbReference type="EMBL" id="LCZJ02000019">
    <property type="protein sequence ID" value="KTD86833.1"/>
    <property type="molecule type" value="Genomic_DNA"/>
</dbReference>
<sequence length="838" mass="92640">MHKSLKTYAVVLLSALMLSQSLANSIYAVSAIASTAAVFTLDKLGSIALKNNVNVKLIDMDILEQPSGNILIYTLSYSNSSTNSVAHVDYFSRVTTTGGTVIQGKPVTRDVTKKNIPPQSSQIVTYYVNIGESTKLNGTKVTLFMWDFSSQDYQKKLGVFSIPASYSVVVPQGQSKKLTLDNLQVDIKAESMQRLKRNGKVYMRVGVSYTNLGKKVLSNSTYIAYLRSAGGSVFELKQEDASSSFNVQSQEKKTIYYLTEVPSYMKTEQMILQFAQEDEALKIMLPVKSFKLPSVTTSDFAVANYAVKKISIKNNTVETQLKSASVYSENDFAKWNLQFRLKNLGNKPVTLPAYELTVKAAEGLSIPVDSKALTNVILKPLEEKIVSLSADVPLTLNQGTLKLEWTEPAVDDKVVFPTALYNIPYALEHNNLMGQEYMVENRYGKFMVKLGSYQRLPWDDGDQIVTNISIRNTGLTSVQLPSLKAIVKAGMSDLSSTAQIVTTNSQTSLAPNETKEIFVIAKVPYSYSFNQLKIVLQDTSGDEVTKFLSMYSNSLNNVIHTIAAGESHHMNSLGKKAEVRERRTTAYNSNKSNLIYTELEMISEEPRQSKQAQLVAYYKTPDNQFFNAMVSQSTTPTSPNGKKLVTIWSKLPQGVDTSQLVLYIGEGVADGKLTDLEGTSTGFINSVKLALTPKAVISQNNLISVDLFPYNLSVANAVGYITEERDTLDIAVNYSLSEQEDFEAGAYEHKLVLELIDPYGQSMEKTLVMGTDLPMGKNKSYTTSFNSNLYNKLRGGSFRINLYDEFQGHRVLLGSQSYPITYKASESRKPNGSGSTGN</sequence>
<proteinExistence type="predicted"/>
<dbReference type="AlphaFoldDB" id="A0A0W1AZN1"/>
<keyword evidence="1" id="KW-0732">Signal</keyword>
<feature type="chain" id="PRO_5038425364" description="DUF4352 domain-containing protein" evidence="1">
    <location>
        <begin position="24"/>
        <end position="838"/>
    </location>
</feature>
<comment type="caution">
    <text evidence="2">The sequence shown here is derived from an EMBL/GenBank/DDBJ whole genome shotgun (WGS) entry which is preliminary data.</text>
</comment>
<evidence type="ECO:0000313" key="2">
    <source>
        <dbReference type="EMBL" id="KTD86833.1"/>
    </source>
</evidence>
<organism evidence="2 3">
    <name type="scientific">Paenibacillus etheri</name>
    <dbReference type="NCBI Taxonomy" id="1306852"/>
    <lineage>
        <taxon>Bacteria</taxon>
        <taxon>Bacillati</taxon>
        <taxon>Bacillota</taxon>
        <taxon>Bacilli</taxon>
        <taxon>Bacillales</taxon>
        <taxon>Paenibacillaceae</taxon>
        <taxon>Paenibacillus</taxon>
    </lineage>
</organism>
<reference evidence="2 3" key="1">
    <citation type="journal article" date="2015" name="Int. Biodeterior. Biodegradation">
        <title>Physiological and genetic screening methods for the isolation of methyl tert-butyl ether-degrading bacteria for bioremediation purposes.</title>
        <authorList>
            <person name="Guisado I.M."/>
            <person name="Purswani J."/>
            <person name="Gonzalez Lopez J."/>
            <person name="Pozo C."/>
        </authorList>
    </citation>
    <scope>NUCLEOTIDE SEQUENCE [LARGE SCALE GENOMIC DNA]</scope>
    <source>
        <strain evidence="2 3">SH7</strain>
    </source>
</reference>
<dbReference type="RefSeq" id="WP_060623721.1">
    <property type="nucleotide sequence ID" value="NZ_LCZJ02000019.1"/>
</dbReference>
<gene>
    <name evidence="2" type="ORF">UQ64_15500</name>
</gene>
<dbReference type="OrthoDB" id="2675985at2"/>
<evidence type="ECO:0008006" key="4">
    <source>
        <dbReference type="Google" id="ProtNLM"/>
    </source>
</evidence>
<protein>
    <recommendedName>
        <fullName evidence="4">DUF4352 domain-containing protein</fullName>
    </recommendedName>
</protein>
<evidence type="ECO:0000256" key="1">
    <source>
        <dbReference type="SAM" id="SignalP"/>
    </source>
</evidence>
<evidence type="ECO:0000313" key="3">
    <source>
        <dbReference type="Proteomes" id="UP000054709"/>
    </source>
</evidence>
<dbReference type="Proteomes" id="UP000054709">
    <property type="component" value="Unassembled WGS sequence"/>
</dbReference>
<keyword evidence="3" id="KW-1185">Reference proteome</keyword>
<name>A0A0W1AZN1_9BACL</name>
<feature type="signal peptide" evidence="1">
    <location>
        <begin position="1"/>
        <end position="23"/>
    </location>
</feature>